<dbReference type="AlphaFoldDB" id="A0AB37X3C6"/>
<dbReference type="EMBL" id="RYUX01000002">
    <property type="protein sequence ID" value="RYQ39557.1"/>
    <property type="molecule type" value="Genomic_DNA"/>
</dbReference>
<dbReference type="Proteomes" id="UP000292655">
    <property type="component" value="Unassembled WGS sequence"/>
</dbReference>
<accession>A0AB37X3C6</accession>
<evidence type="ECO:0000313" key="3">
    <source>
        <dbReference type="Proteomes" id="UP000292655"/>
    </source>
</evidence>
<gene>
    <name evidence="2" type="ORF">PG2002B_0260</name>
</gene>
<feature type="region of interest" description="Disordered" evidence="1">
    <location>
        <begin position="911"/>
        <end position="936"/>
    </location>
</feature>
<evidence type="ECO:0000256" key="1">
    <source>
        <dbReference type="SAM" id="MobiDB-lite"/>
    </source>
</evidence>
<reference evidence="2 3" key="1">
    <citation type="submission" date="2018-12" db="EMBL/GenBank/DDBJ databases">
        <title>Unveiling genomic diversity among members of the Bifidobacterium pseudolongum species, a widely distributed gut commensal of the animal kingdom.</title>
        <authorList>
            <person name="Lugli G.A."/>
            <person name="Duranti S."/>
            <person name="Albert K."/>
            <person name="Mancabelli L."/>
            <person name="Napoli S."/>
            <person name="Viappiani A."/>
            <person name="Anzalone R."/>
            <person name="Longhi G."/>
            <person name="Milani C."/>
            <person name="Turroni F."/>
            <person name="Alessandri G."/>
            <person name="Sela D.A."/>
            <person name="Van Sinderen D."/>
            <person name="Ventura M."/>
        </authorList>
    </citation>
    <scope>NUCLEOTIDE SEQUENCE [LARGE SCALE GENOMIC DNA]</scope>
    <source>
        <strain evidence="2 3">2002B</strain>
    </source>
</reference>
<name>A0AB37X3C6_9BIFI</name>
<proteinExistence type="predicted"/>
<comment type="caution">
    <text evidence="2">The sequence shown here is derived from an EMBL/GenBank/DDBJ whole genome shotgun (WGS) entry which is preliminary data.</text>
</comment>
<protein>
    <recommendedName>
        <fullName evidence="4">Tetratricopeptide repeat protein</fullName>
    </recommendedName>
</protein>
<evidence type="ECO:0008006" key="4">
    <source>
        <dbReference type="Google" id="ProtNLM"/>
    </source>
</evidence>
<feature type="compositionally biased region" description="Polar residues" evidence="1">
    <location>
        <begin position="918"/>
        <end position="932"/>
    </location>
</feature>
<evidence type="ECO:0000313" key="2">
    <source>
        <dbReference type="EMBL" id="RYQ39557.1"/>
    </source>
</evidence>
<organism evidence="2 3">
    <name type="scientific">Bifidobacterium pseudolongum subsp. globosum</name>
    <dbReference type="NCBI Taxonomy" id="1690"/>
    <lineage>
        <taxon>Bacteria</taxon>
        <taxon>Bacillati</taxon>
        <taxon>Actinomycetota</taxon>
        <taxon>Actinomycetes</taxon>
        <taxon>Bifidobacteriales</taxon>
        <taxon>Bifidobacteriaceae</taxon>
        <taxon>Bifidobacterium</taxon>
    </lineage>
</organism>
<sequence length="957" mass="104025">MEQNVYRLPLLSHATALSTLPGQPVDASYSLVKDLDQPKGGLGYVAQVVGRRKVRVLAWISEDMKVFPTAQTLASEPDGRGELHFDPWTDTPNSGAVRVQSSDGFDRTITIGEYAVDGGTAWLTACTEDLGAYREGKHPLAVLIAACWIGACLVPRLAGKTVGAGAGRISELFRDMMDKPLPDGLDEIIWRGTTNNAGQSSVFERFAARQLVEAGAGQIRQIEGEHPLSVIRLDSTDMFWMRFDDDEIEGLQRDLVLGVEAALNRLSFVDLEARGHDNGMGLVSTLTEEECFRAATRSMHMWATHAKFVQQEATVEHPEQTVRGTKAARGGAWDVMTRFIAICERLKLPFRLEYLCDVDPKSGQMAVTFSVPTASMMPGSDFVGGQWVDMRAQRAGRAASYALRLAGLLAQAAFTTGARVTSVDVTGRLGSLSGQPVLSLGFDRSPFQMGVQPAYVSGRFDDAAQDNDPAAIVQMLQPARHALRFGADRGLMPVEPLPLPKALVRQHVPLWKDKRELPDDIKTLVRADYAYELDVMHDDCVVKGPEIWDIVNQNEDSPVTAMFEVESALMQIESAEKDHGDRKPLYCEHPLMRLLMVNVEGKATDRYWKLPDAVYNAHGALSRLNRELGERDKAVAQSEEMMRLAPTTARGAIELSLDYTDVGEDYAGSADALIRGLKTALMPIDVGFMYYRLGYALWKTNSHKAGLACYAMVLSMPEGPFHDRSRDEANQLLAEMGEEELPDRDRAEQTLRAAGIPVAPPLALLEQLAKVAIMLVDAGFPLAADEAVWLLGIMQPADVLPALRRSLRWGAAPASPRTATGDQSFFGAVRASDTSLAASPYVGQNGMPAWLCSIASEAAAFAICTALSRSHPSASSAHSAPVCAGPAERMCVAFVGKPSMCSTPLPCWRTQAPREPARSTTGARSVSPSASHSACIDSSKPAFTRIVALSSKLTPRR</sequence>